<dbReference type="Pfam" id="PF04039">
    <property type="entry name" value="MnhB"/>
    <property type="match status" value="1"/>
</dbReference>
<gene>
    <name evidence="10" type="ORF">soil367_00940</name>
</gene>
<evidence type="ECO:0000256" key="3">
    <source>
        <dbReference type="ARBA" id="ARBA00022475"/>
    </source>
</evidence>
<dbReference type="RefSeq" id="WP_136546028.1">
    <property type="nucleotide sequence ID" value="NZ_CP031093.1"/>
</dbReference>
<feature type="domain" description="Na+/H+ antiporter MnhB subunit-related protein" evidence="8">
    <location>
        <begin position="195"/>
        <end position="304"/>
    </location>
</feature>
<dbReference type="PANTHER" id="PTHR33932">
    <property type="entry name" value="NA(+)/H(+) ANTIPORTER SUBUNIT B"/>
    <property type="match status" value="1"/>
</dbReference>
<feature type="transmembrane region" description="Helical" evidence="7">
    <location>
        <begin position="68"/>
        <end position="88"/>
    </location>
</feature>
<feature type="transmembrane region" description="Helical" evidence="7">
    <location>
        <begin position="227"/>
        <end position="245"/>
    </location>
</feature>
<feature type="transmembrane region" description="Helical" evidence="7">
    <location>
        <begin position="292"/>
        <end position="313"/>
    </location>
</feature>
<sequence length="324" mass="33633">MPNLTQWLDLSSWLDLSLWLDALLTLALVVTAAAALHSRDLFRAVVVFIAFGLLLSVVWVRLHAPDLALAEAAIGAGLAGALLLDAVSQMRDPERAPERALPVAAGGLCFGFMALLITALWHSTEPSPRLANALENAMGLSGVSHEVTAVLLNFRGYDTFLEISVLAVTAFIGLALKPDAHASPPPLHQLSDPVLNALVVWLVPVMLMVATYIFWAGSKQPGGAFQAGAVLAASGVLLRLSGFGLPLEGPGPGLRIALSTGFLAFLLAGLSGPLLGLPLFSYRPESAGATIMAVEALLALSIGITLLSLFSAAPPTANNGSAGR</sequence>
<evidence type="ECO:0000259" key="9">
    <source>
        <dbReference type="Pfam" id="PF13244"/>
    </source>
</evidence>
<evidence type="ECO:0000313" key="10">
    <source>
        <dbReference type="EMBL" id="QCF24633.1"/>
    </source>
</evidence>
<dbReference type="PANTHER" id="PTHR33932:SF4">
    <property type="entry name" value="NA(+)_H(+) ANTIPORTER SUBUNIT B"/>
    <property type="match status" value="1"/>
</dbReference>
<evidence type="ECO:0000256" key="7">
    <source>
        <dbReference type="SAM" id="Phobius"/>
    </source>
</evidence>
<evidence type="ECO:0000259" key="8">
    <source>
        <dbReference type="Pfam" id="PF04039"/>
    </source>
</evidence>
<feature type="transmembrane region" description="Helical" evidence="7">
    <location>
        <begin position="41"/>
        <end position="62"/>
    </location>
</feature>
<protein>
    <submittedName>
        <fullName evidence="10">DUF4040 domain-containing protein</fullName>
    </submittedName>
</protein>
<keyword evidence="6 7" id="KW-0472">Membrane</keyword>
<dbReference type="Pfam" id="PF13244">
    <property type="entry name" value="MbhD"/>
    <property type="match status" value="1"/>
</dbReference>
<dbReference type="InterPro" id="IPR007182">
    <property type="entry name" value="MnhB"/>
</dbReference>
<dbReference type="EMBL" id="CP031093">
    <property type="protein sequence ID" value="QCF24633.1"/>
    <property type="molecule type" value="Genomic_DNA"/>
</dbReference>
<feature type="domain" description="MrpA C-terminal/MbhD" evidence="9">
    <location>
        <begin position="27"/>
        <end position="91"/>
    </location>
</feature>
<evidence type="ECO:0000256" key="1">
    <source>
        <dbReference type="ARBA" id="ARBA00004651"/>
    </source>
</evidence>
<evidence type="ECO:0000256" key="4">
    <source>
        <dbReference type="ARBA" id="ARBA00022692"/>
    </source>
</evidence>
<keyword evidence="3" id="KW-1003">Cell membrane</keyword>
<organism evidence="10 11">
    <name type="scientific">Hydrocarboniclastica marina</name>
    <dbReference type="NCBI Taxonomy" id="2259620"/>
    <lineage>
        <taxon>Bacteria</taxon>
        <taxon>Pseudomonadati</taxon>
        <taxon>Pseudomonadota</taxon>
        <taxon>Gammaproteobacteria</taxon>
        <taxon>Alteromonadales</taxon>
        <taxon>Alteromonadaceae</taxon>
        <taxon>Hydrocarboniclastica</taxon>
    </lineage>
</organism>
<dbReference type="KEGG" id="hmi:soil367_00940"/>
<accession>A0A4P7XDM3</accession>
<dbReference type="GO" id="GO:0005886">
    <property type="term" value="C:plasma membrane"/>
    <property type="evidence" value="ECO:0007669"/>
    <property type="project" value="UniProtKB-SubCell"/>
</dbReference>
<dbReference type="Proteomes" id="UP000298049">
    <property type="component" value="Chromosome"/>
</dbReference>
<dbReference type="AlphaFoldDB" id="A0A4P7XDM3"/>
<keyword evidence="5 7" id="KW-1133">Transmembrane helix</keyword>
<feature type="transmembrane region" description="Helical" evidence="7">
    <location>
        <begin position="257"/>
        <end position="280"/>
    </location>
</feature>
<keyword evidence="4 7" id="KW-0812">Transmembrane</keyword>
<evidence type="ECO:0000256" key="2">
    <source>
        <dbReference type="ARBA" id="ARBA00009425"/>
    </source>
</evidence>
<feature type="transmembrane region" description="Helical" evidence="7">
    <location>
        <begin position="16"/>
        <end position="36"/>
    </location>
</feature>
<dbReference type="OrthoDB" id="4962908at2"/>
<comment type="similarity">
    <text evidence="2">Belongs to the CPA3 antiporters (TC 2.A.63) subunit B family.</text>
</comment>
<evidence type="ECO:0000313" key="11">
    <source>
        <dbReference type="Proteomes" id="UP000298049"/>
    </source>
</evidence>
<dbReference type="InterPro" id="IPR025383">
    <property type="entry name" value="MrpA_C/MbhD"/>
</dbReference>
<comment type="subcellular location">
    <subcellularLocation>
        <location evidence="1">Cell membrane</location>
        <topology evidence="1">Multi-pass membrane protein</topology>
    </subcellularLocation>
</comment>
<evidence type="ECO:0000256" key="5">
    <source>
        <dbReference type="ARBA" id="ARBA00022989"/>
    </source>
</evidence>
<feature type="transmembrane region" description="Helical" evidence="7">
    <location>
        <begin position="196"/>
        <end position="215"/>
    </location>
</feature>
<dbReference type="InterPro" id="IPR050622">
    <property type="entry name" value="CPA3_antiporter_subunitB"/>
</dbReference>
<proteinExistence type="inferred from homology"/>
<feature type="transmembrane region" description="Helical" evidence="7">
    <location>
        <begin position="100"/>
        <end position="121"/>
    </location>
</feature>
<evidence type="ECO:0000256" key="6">
    <source>
        <dbReference type="ARBA" id="ARBA00023136"/>
    </source>
</evidence>
<keyword evidence="11" id="KW-1185">Reference proteome</keyword>
<name>A0A4P7XDM3_9ALTE</name>
<reference evidence="10 11" key="1">
    <citation type="submission" date="2018-07" db="EMBL/GenBank/DDBJ databases">
        <title>Marsedoiliclastica nanhaica gen. nov. sp. nov., a novel marine hydrocarbonoclastic bacterium isolated from an in-situ enriched hydrocarbon-degrading consortium in deep-sea sediment.</title>
        <authorList>
            <person name="Dong C."/>
            <person name="Ma T."/>
            <person name="Liu R."/>
            <person name="Shao Z."/>
        </authorList>
    </citation>
    <scope>NUCLEOTIDE SEQUENCE [LARGE SCALE GENOMIC DNA]</scope>
    <source>
        <strain evidence="11">soil36-7</strain>
    </source>
</reference>